<reference evidence="1 2" key="1">
    <citation type="journal article" date="2015" name="Nature">
        <title>rRNA introns, odd ribosomes, and small enigmatic genomes across a large radiation of phyla.</title>
        <authorList>
            <person name="Brown C.T."/>
            <person name="Hug L.A."/>
            <person name="Thomas B.C."/>
            <person name="Sharon I."/>
            <person name="Castelle C.J."/>
            <person name="Singh A."/>
            <person name="Wilkins M.J."/>
            <person name="Williams K.H."/>
            <person name="Banfield J.F."/>
        </authorList>
    </citation>
    <scope>NUCLEOTIDE SEQUENCE [LARGE SCALE GENOMIC DNA]</scope>
</reference>
<accession>A0A0G2A7X3</accession>
<comment type="caution">
    <text evidence="1">The sequence shown here is derived from an EMBL/GenBank/DDBJ whole genome shotgun (WGS) entry which is preliminary data.</text>
</comment>
<proteinExistence type="predicted"/>
<organism evidence="1 2">
    <name type="scientific">Candidatus Uhrbacteria bacterium GW2011_GWD2_52_7</name>
    <dbReference type="NCBI Taxonomy" id="1618989"/>
    <lineage>
        <taxon>Bacteria</taxon>
        <taxon>Candidatus Uhriibacteriota</taxon>
    </lineage>
</organism>
<dbReference type="EMBL" id="LCRD01000073">
    <property type="protein sequence ID" value="KKW28419.1"/>
    <property type="molecule type" value="Genomic_DNA"/>
</dbReference>
<evidence type="ECO:0000313" key="1">
    <source>
        <dbReference type="EMBL" id="KKW28419.1"/>
    </source>
</evidence>
<evidence type="ECO:0000313" key="2">
    <source>
        <dbReference type="Proteomes" id="UP000034846"/>
    </source>
</evidence>
<dbReference type="Proteomes" id="UP000034846">
    <property type="component" value="Unassembled WGS sequence"/>
</dbReference>
<dbReference type="AlphaFoldDB" id="A0A0G2A7X3"/>
<gene>
    <name evidence="1" type="ORF">UY72_C0073G0008</name>
</gene>
<protein>
    <submittedName>
        <fullName evidence="1">Uncharacterized protein</fullName>
    </submittedName>
</protein>
<name>A0A0G2A7X3_9BACT</name>
<sequence length="108" mass="12193">MAKRPIGIGSLIEATLGRHGIKKQVTAAMVVVRANELLVEYLQPPLRDDVRAASYKDNRLTLGCRTAASAYEVQPLIADIGKRIEEYIPDISIIGYDVRIKPEMWREW</sequence>